<keyword evidence="4" id="KW-1185">Reference proteome</keyword>
<dbReference type="Pfam" id="PF03372">
    <property type="entry name" value="Exo_endo_phos"/>
    <property type="match status" value="1"/>
</dbReference>
<evidence type="ECO:0000313" key="3">
    <source>
        <dbReference type="EnsemblPlants" id="PNT68078"/>
    </source>
</evidence>
<protein>
    <recommendedName>
        <fullName evidence="1">Endonuclease/exonuclease/phosphatase domain-containing protein</fullName>
    </recommendedName>
</protein>
<dbReference type="InParanoid" id="A0A2K2D1D1"/>
<gene>
    <name evidence="2" type="ORF">BRADI_3g35619v3</name>
</gene>
<organism evidence="2">
    <name type="scientific">Brachypodium distachyon</name>
    <name type="common">Purple false brome</name>
    <name type="synonym">Trachynia distachya</name>
    <dbReference type="NCBI Taxonomy" id="15368"/>
    <lineage>
        <taxon>Eukaryota</taxon>
        <taxon>Viridiplantae</taxon>
        <taxon>Streptophyta</taxon>
        <taxon>Embryophyta</taxon>
        <taxon>Tracheophyta</taxon>
        <taxon>Spermatophyta</taxon>
        <taxon>Magnoliopsida</taxon>
        <taxon>Liliopsida</taxon>
        <taxon>Poales</taxon>
        <taxon>Poaceae</taxon>
        <taxon>BOP clade</taxon>
        <taxon>Pooideae</taxon>
        <taxon>Stipodae</taxon>
        <taxon>Brachypodieae</taxon>
        <taxon>Brachypodium</taxon>
    </lineage>
</organism>
<accession>A0A2K2D1D1</accession>
<sequence length="207" mass="23611">ETKLHNITTHKLSSFLPSTLSSFVHLDASGASGGILTAWNNDRFHLNQSVFKDRSVSVLLECCTSNTSFWITNIYVPNFESDRDAFVQDLFDIHSNCSGPWAIAGDFNTVRSADDRNSGQASVLETQRFNNWLRDMQVQELPILDRNFTWSNMQSHPILTRIDTFFFNSNWDLAFPNSTLHSMHRCTSDHFPLKIEASTQIPKSCLF</sequence>
<dbReference type="PANTHER" id="PTHR33710:SF48">
    <property type="entry name" value="OS02G0307075 PROTEIN"/>
    <property type="match status" value="1"/>
</dbReference>
<dbReference type="SUPFAM" id="SSF56219">
    <property type="entry name" value="DNase I-like"/>
    <property type="match status" value="1"/>
</dbReference>
<dbReference type="GO" id="GO:0003824">
    <property type="term" value="F:catalytic activity"/>
    <property type="evidence" value="ECO:0007669"/>
    <property type="project" value="InterPro"/>
</dbReference>
<dbReference type="OrthoDB" id="691664at2759"/>
<reference evidence="2 3" key="1">
    <citation type="journal article" date="2010" name="Nature">
        <title>Genome sequencing and analysis of the model grass Brachypodium distachyon.</title>
        <authorList>
            <consortium name="International Brachypodium Initiative"/>
        </authorList>
    </citation>
    <scope>NUCLEOTIDE SEQUENCE [LARGE SCALE GENOMIC DNA]</scope>
    <source>
        <strain evidence="2 3">Bd21</strain>
    </source>
</reference>
<feature type="domain" description="Endonuclease/exonuclease/phosphatase" evidence="1">
    <location>
        <begin position="57"/>
        <end position="190"/>
    </location>
</feature>
<dbReference type="AlphaFoldDB" id="A0A2K2D1D1"/>
<reference evidence="3" key="3">
    <citation type="submission" date="2018-08" db="UniProtKB">
        <authorList>
            <consortium name="EnsemblPlants"/>
        </authorList>
    </citation>
    <scope>IDENTIFICATION</scope>
    <source>
        <strain evidence="3">cv. Bd21</strain>
    </source>
</reference>
<feature type="non-terminal residue" evidence="2">
    <location>
        <position position="1"/>
    </location>
</feature>
<name>A0A2K2D1D1_BRADI</name>
<dbReference type="Gene3D" id="3.60.10.10">
    <property type="entry name" value="Endonuclease/exonuclease/phosphatase"/>
    <property type="match status" value="1"/>
</dbReference>
<dbReference type="InterPro" id="IPR005135">
    <property type="entry name" value="Endo/exonuclease/phosphatase"/>
</dbReference>
<evidence type="ECO:0000259" key="1">
    <source>
        <dbReference type="Pfam" id="PF03372"/>
    </source>
</evidence>
<reference evidence="2" key="2">
    <citation type="submission" date="2017-06" db="EMBL/GenBank/DDBJ databases">
        <title>WGS assembly of Brachypodium distachyon.</title>
        <authorList>
            <consortium name="The International Brachypodium Initiative"/>
            <person name="Lucas S."/>
            <person name="Harmon-Smith M."/>
            <person name="Lail K."/>
            <person name="Tice H."/>
            <person name="Grimwood J."/>
            <person name="Bruce D."/>
            <person name="Barry K."/>
            <person name="Shu S."/>
            <person name="Lindquist E."/>
            <person name="Wang M."/>
            <person name="Pitluck S."/>
            <person name="Vogel J.P."/>
            <person name="Garvin D.F."/>
            <person name="Mockler T.C."/>
            <person name="Schmutz J."/>
            <person name="Rokhsar D."/>
            <person name="Bevan M.W."/>
        </authorList>
    </citation>
    <scope>NUCLEOTIDE SEQUENCE</scope>
    <source>
        <strain evidence="2">Bd21</strain>
    </source>
</reference>
<evidence type="ECO:0000313" key="4">
    <source>
        <dbReference type="Proteomes" id="UP000008810"/>
    </source>
</evidence>
<dbReference type="Gramene" id="PNT68078">
    <property type="protein sequence ID" value="PNT68078"/>
    <property type="gene ID" value="BRADI_3g35619v3"/>
</dbReference>
<dbReference type="Proteomes" id="UP000008810">
    <property type="component" value="Chromosome 3"/>
</dbReference>
<evidence type="ECO:0000313" key="2">
    <source>
        <dbReference type="EMBL" id="PNT68078.1"/>
    </source>
</evidence>
<dbReference type="EMBL" id="CM000882">
    <property type="protein sequence ID" value="PNT68078.1"/>
    <property type="molecule type" value="Genomic_DNA"/>
</dbReference>
<dbReference type="EnsemblPlants" id="PNT68078">
    <property type="protein sequence ID" value="PNT68078"/>
    <property type="gene ID" value="BRADI_3g35619v3"/>
</dbReference>
<proteinExistence type="predicted"/>
<feature type="non-terminal residue" evidence="2">
    <location>
        <position position="207"/>
    </location>
</feature>
<dbReference type="InterPro" id="IPR036691">
    <property type="entry name" value="Endo/exonu/phosph_ase_sf"/>
</dbReference>
<dbReference type="PANTHER" id="PTHR33710">
    <property type="entry name" value="BNAC02G09200D PROTEIN"/>
    <property type="match status" value="1"/>
</dbReference>